<reference evidence="2 3" key="1">
    <citation type="submission" date="2010-07" db="EMBL/GenBank/DDBJ databases">
        <authorList>
            <person name="Muzny D."/>
            <person name="Qin X."/>
            <person name="Deng J."/>
            <person name="Jiang H."/>
            <person name="Liu Y."/>
            <person name="Qu J."/>
            <person name="Song X.-Z."/>
            <person name="Zhang L."/>
            <person name="Thornton R."/>
            <person name="Coyle M."/>
            <person name="Francisco L."/>
            <person name="Jackson L."/>
            <person name="Javaid M."/>
            <person name="Korchina V."/>
            <person name="Kovar C."/>
            <person name="Mata R."/>
            <person name="Mathew T."/>
            <person name="Ngo R."/>
            <person name="Nguyen L."/>
            <person name="Nguyen N."/>
            <person name="Okwuonu G."/>
            <person name="Ongeri F."/>
            <person name="Pham C."/>
            <person name="Simmons D."/>
            <person name="Wilczek-Boney K."/>
            <person name="Hale W."/>
            <person name="Jakkamsetti A."/>
            <person name="Pham P."/>
            <person name="Ruth R."/>
            <person name="San Lucas F."/>
            <person name="Warren J."/>
            <person name="Zhang J."/>
            <person name="Zhao Z."/>
            <person name="Zhou C."/>
            <person name="Zhu D."/>
            <person name="Lee S."/>
            <person name="Bess C."/>
            <person name="Blankenburg K."/>
            <person name="Forbes L."/>
            <person name="Fu Q."/>
            <person name="Gubbala S."/>
            <person name="Hirani K."/>
            <person name="Jayaseelan J.C."/>
            <person name="Lara F."/>
            <person name="Munidasa M."/>
            <person name="Palculict T."/>
            <person name="Patil S."/>
            <person name="Pu L.-L."/>
            <person name="Saada N."/>
            <person name="Tang L."/>
            <person name="Weissenberger G."/>
            <person name="Zhu Y."/>
            <person name="Hemphill L."/>
            <person name="Shang Y."/>
            <person name="Youmans B."/>
            <person name="Ayvaz T."/>
            <person name="Ross M."/>
            <person name="Santibanez J."/>
            <person name="Aqrawi P."/>
            <person name="Gross S."/>
            <person name="Joshi V."/>
            <person name="Fowler G."/>
            <person name="Nazareth L."/>
            <person name="Reid J."/>
            <person name="Worley K."/>
            <person name="Petrosino J."/>
            <person name="Highlander S."/>
            <person name="Gibbs R."/>
        </authorList>
    </citation>
    <scope>NUCLEOTIDE SEQUENCE [LARGE SCALE GENOMIC DNA]</scope>
    <source>
        <strain evidence="2 3">ATCC BAA-1640</strain>
    </source>
</reference>
<evidence type="ECO:0000313" key="3">
    <source>
        <dbReference type="Proteomes" id="UP000003280"/>
    </source>
</evidence>
<dbReference type="HOGENOM" id="CLU_044962_2_0_9"/>
<keyword evidence="1" id="KW-0175">Coiled coil</keyword>
<dbReference type="eggNOG" id="COG4823">
    <property type="taxonomic scope" value="Bacteria"/>
</dbReference>
<evidence type="ECO:0000256" key="1">
    <source>
        <dbReference type="SAM" id="Coils"/>
    </source>
</evidence>
<dbReference type="InterPro" id="IPR011664">
    <property type="entry name" value="Abi_system_AbiD/AbiF-like"/>
</dbReference>
<organism evidence="2 3">
    <name type="scientific">Peptoniphilus duerdenii ATCC BAA-1640</name>
    <dbReference type="NCBI Taxonomy" id="862517"/>
    <lineage>
        <taxon>Bacteria</taxon>
        <taxon>Bacillati</taxon>
        <taxon>Bacillota</taxon>
        <taxon>Tissierellia</taxon>
        <taxon>Tissierellales</taxon>
        <taxon>Peptoniphilaceae</taxon>
        <taxon>Peptoniphilus</taxon>
    </lineage>
</organism>
<dbReference type="PIRSF" id="PIRSF034934">
    <property type="entry name" value="AbiF_AbiD"/>
    <property type="match status" value="1"/>
</dbReference>
<protein>
    <submittedName>
        <fullName evidence="2">Abi-like protein</fullName>
    </submittedName>
</protein>
<dbReference type="STRING" id="862517.HMPREF9225_0548"/>
<dbReference type="InterPro" id="IPR017034">
    <property type="entry name" value="Abi_system_AbiD/AbiF"/>
</dbReference>
<name>E0NK59_9FIRM</name>
<accession>E0NK59</accession>
<feature type="coiled-coil region" evidence="1">
    <location>
        <begin position="124"/>
        <end position="151"/>
    </location>
</feature>
<sequence>MRTKSGHLILGEKMKKIHQEPISIENQVKNLIDLGLLVKDKTYAKKILGRISYYRLIKAYSVTLKKDGRYISGISFEDIVSLYKFDRELRQLIFEIIEHIEVSLRAVITNYFSLKYGNFGYKDLSNVGKYKNRYKEALNDLERETKRNRRSPFIKNFKDNYEGGEIPLYAVIEVASFGTLSKMYKNMKNEDKSKIAKVFHTDYHYFESWIENFAYIRNICAHYGRLYGAKLTKSPKLYKEYLKKNISNNTIFATLVNLKIVSEEENYKKFYHDLTELIARYENIELRHVGFIENWKELLKP</sequence>
<dbReference type="Pfam" id="PF07751">
    <property type="entry name" value="Abi_2"/>
    <property type="match status" value="1"/>
</dbReference>
<dbReference type="Proteomes" id="UP000003280">
    <property type="component" value="Unassembled WGS sequence"/>
</dbReference>
<proteinExistence type="predicted"/>
<evidence type="ECO:0000313" key="2">
    <source>
        <dbReference type="EMBL" id="EFM25842.1"/>
    </source>
</evidence>
<keyword evidence="3" id="KW-1185">Reference proteome</keyword>
<dbReference type="EMBL" id="AEEH01000020">
    <property type="protein sequence ID" value="EFM25842.1"/>
    <property type="molecule type" value="Genomic_DNA"/>
</dbReference>
<gene>
    <name evidence="2" type="ORF">HMPREF9225_0548</name>
</gene>
<dbReference type="AlphaFoldDB" id="E0NK59"/>
<comment type="caution">
    <text evidence="2">The sequence shown here is derived from an EMBL/GenBank/DDBJ whole genome shotgun (WGS) entry which is preliminary data.</text>
</comment>